<dbReference type="EMBL" id="SNRY01000944">
    <property type="protein sequence ID" value="KAA6334935.1"/>
    <property type="molecule type" value="Genomic_DNA"/>
</dbReference>
<evidence type="ECO:0000313" key="1">
    <source>
        <dbReference type="EMBL" id="KAA6334935.1"/>
    </source>
</evidence>
<accession>A0A5J4RNF3</accession>
<dbReference type="AlphaFoldDB" id="A0A5J4RNF3"/>
<reference evidence="1" key="1">
    <citation type="submission" date="2019-03" db="EMBL/GenBank/DDBJ databases">
        <title>Single cell metagenomics reveals metabolic interactions within the superorganism composed of flagellate Streblomastix strix and complex community of Bacteroidetes bacteria on its surface.</title>
        <authorList>
            <person name="Treitli S.C."/>
            <person name="Kolisko M."/>
            <person name="Husnik F."/>
            <person name="Keeling P."/>
            <person name="Hampl V."/>
        </authorList>
    </citation>
    <scope>NUCLEOTIDE SEQUENCE</scope>
    <source>
        <strain evidence="1">STM</strain>
    </source>
</reference>
<organism evidence="1">
    <name type="scientific">termite gut metagenome</name>
    <dbReference type="NCBI Taxonomy" id="433724"/>
    <lineage>
        <taxon>unclassified sequences</taxon>
        <taxon>metagenomes</taxon>
        <taxon>organismal metagenomes</taxon>
    </lineage>
</organism>
<proteinExistence type="predicted"/>
<gene>
    <name evidence="1" type="ORF">EZS27_016785</name>
</gene>
<comment type="caution">
    <text evidence="1">The sequence shown here is derived from an EMBL/GenBank/DDBJ whole genome shotgun (WGS) entry which is preliminary data.</text>
</comment>
<name>A0A5J4RNF3_9ZZZZ</name>
<sequence length="39" mass="4613">MVLADSYPEIKSPVERFKVSIFGAISRKWVIDYIREQKI</sequence>
<protein>
    <submittedName>
        <fullName evidence="1">Uncharacterized protein</fullName>
    </submittedName>
</protein>